<sequence length="129" mass="14375">MDQDYDNTKRLQVVLSGLSLRPKDEEALFIIDITLLGKFLTTRNFRRCGYVDYVTGRCNRKKPVIIIDKIGTQANIYGLRMKAENGGTVTFMENPAIENQRLVEGKGKRGETLGGIILGKVIEAGLGKK</sequence>
<accession>A0A8K0GRY7</accession>
<dbReference type="AlphaFoldDB" id="A0A8K0GRY7"/>
<dbReference type="EMBL" id="VOIH02000010">
    <property type="protein sequence ID" value="KAF3434728.1"/>
    <property type="molecule type" value="Genomic_DNA"/>
</dbReference>
<proteinExistence type="predicted"/>
<gene>
    <name evidence="1" type="ORF">FNV43_RR21813</name>
</gene>
<organism evidence="1 2">
    <name type="scientific">Rhamnella rubrinervis</name>
    <dbReference type="NCBI Taxonomy" id="2594499"/>
    <lineage>
        <taxon>Eukaryota</taxon>
        <taxon>Viridiplantae</taxon>
        <taxon>Streptophyta</taxon>
        <taxon>Embryophyta</taxon>
        <taxon>Tracheophyta</taxon>
        <taxon>Spermatophyta</taxon>
        <taxon>Magnoliopsida</taxon>
        <taxon>eudicotyledons</taxon>
        <taxon>Gunneridae</taxon>
        <taxon>Pentapetalae</taxon>
        <taxon>rosids</taxon>
        <taxon>fabids</taxon>
        <taxon>Rosales</taxon>
        <taxon>Rhamnaceae</taxon>
        <taxon>rhamnoid group</taxon>
        <taxon>Rhamneae</taxon>
        <taxon>Rhamnella</taxon>
    </lineage>
</organism>
<dbReference type="Proteomes" id="UP000796880">
    <property type="component" value="Unassembled WGS sequence"/>
</dbReference>
<protein>
    <submittedName>
        <fullName evidence="1">Uncharacterized protein</fullName>
    </submittedName>
</protein>
<comment type="caution">
    <text evidence="1">The sequence shown here is derived from an EMBL/GenBank/DDBJ whole genome shotgun (WGS) entry which is preliminary data.</text>
</comment>
<evidence type="ECO:0000313" key="2">
    <source>
        <dbReference type="Proteomes" id="UP000796880"/>
    </source>
</evidence>
<reference evidence="1" key="1">
    <citation type="submission" date="2020-03" db="EMBL/GenBank/DDBJ databases">
        <title>A high-quality chromosome-level genome assembly of a woody plant with both climbing and erect habits, Rhamnella rubrinervis.</title>
        <authorList>
            <person name="Lu Z."/>
            <person name="Yang Y."/>
            <person name="Zhu X."/>
            <person name="Sun Y."/>
        </authorList>
    </citation>
    <scope>NUCLEOTIDE SEQUENCE</scope>
    <source>
        <strain evidence="1">BYM</strain>
        <tissue evidence="1">Leaf</tissue>
    </source>
</reference>
<keyword evidence="2" id="KW-1185">Reference proteome</keyword>
<name>A0A8K0GRY7_9ROSA</name>
<evidence type="ECO:0000313" key="1">
    <source>
        <dbReference type="EMBL" id="KAF3434728.1"/>
    </source>
</evidence>